<feature type="compositionally biased region" description="Pro residues" evidence="1">
    <location>
        <begin position="39"/>
        <end position="58"/>
    </location>
</feature>
<gene>
    <name evidence="2" type="ORF">M501DRAFT_1013567</name>
</gene>
<keyword evidence="3" id="KW-1185">Reference proteome</keyword>
<evidence type="ECO:0000313" key="3">
    <source>
        <dbReference type="Proteomes" id="UP000799429"/>
    </source>
</evidence>
<proteinExistence type="predicted"/>
<sequence>MTTGKWVWGVDVTAPPPAAVAAALAALAATAATATPLILPPAAAPPAPIPPLPPPPPSSSSRSDDENEDEEPCCSAWEKGVGETPSRGVVVVVFGEEGRVAVRRTLQGDSSQPTFPPWTQVSEDPSDTETPPPARHPAPSFKAVL</sequence>
<protein>
    <submittedName>
        <fullName evidence="2">Uncharacterized protein</fullName>
    </submittedName>
</protein>
<feature type="compositionally biased region" description="Polar residues" evidence="1">
    <location>
        <begin position="107"/>
        <end position="123"/>
    </location>
</feature>
<organism evidence="2 3">
    <name type="scientific">Patellaria atrata CBS 101060</name>
    <dbReference type="NCBI Taxonomy" id="1346257"/>
    <lineage>
        <taxon>Eukaryota</taxon>
        <taxon>Fungi</taxon>
        <taxon>Dikarya</taxon>
        <taxon>Ascomycota</taxon>
        <taxon>Pezizomycotina</taxon>
        <taxon>Dothideomycetes</taxon>
        <taxon>Dothideomycetes incertae sedis</taxon>
        <taxon>Patellariales</taxon>
        <taxon>Patellariaceae</taxon>
        <taxon>Patellaria</taxon>
    </lineage>
</organism>
<reference evidence="2" key="1">
    <citation type="journal article" date="2020" name="Stud. Mycol.">
        <title>101 Dothideomycetes genomes: a test case for predicting lifestyles and emergence of pathogens.</title>
        <authorList>
            <person name="Haridas S."/>
            <person name="Albert R."/>
            <person name="Binder M."/>
            <person name="Bloem J."/>
            <person name="Labutti K."/>
            <person name="Salamov A."/>
            <person name="Andreopoulos B."/>
            <person name="Baker S."/>
            <person name="Barry K."/>
            <person name="Bills G."/>
            <person name="Bluhm B."/>
            <person name="Cannon C."/>
            <person name="Castanera R."/>
            <person name="Culley D."/>
            <person name="Daum C."/>
            <person name="Ezra D."/>
            <person name="Gonzalez J."/>
            <person name="Henrissat B."/>
            <person name="Kuo A."/>
            <person name="Liang C."/>
            <person name="Lipzen A."/>
            <person name="Lutzoni F."/>
            <person name="Magnuson J."/>
            <person name="Mondo S."/>
            <person name="Nolan M."/>
            <person name="Ohm R."/>
            <person name="Pangilinan J."/>
            <person name="Park H.-J."/>
            <person name="Ramirez L."/>
            <person name="Alfaro M."/>
            <person name="Sun H."/>
            <person name="Tritt A."/>
            <person name="Yoshinaga Y."/>
            <person name="Zwiers L.-H."/>
            <person name="Turgeon B."/>
            <person name="Goodwin S."/>
            <person name="Spatafora J."/>
            <person name="Crous P."/>
            <person name="Grigoriev I."/>
        </authorList>
    </citation>
    <scope>NUCLEOTIDE SEQUENCE</scope>
    <source>
        <strain evidence="2">CBS 101060</strain>
    </source>
</reference>
<name>A0A9P4SI30_9PEZI</name>
<dbReference type="AlphaFoldDB" id="A0A9P4SI30"/>
<dbReference type="Proteomes" id="UP000799429">
    <property type="component" value="Unassembled WGS sequence"/>
</dbReference>
<feature type="region of interest" description="Disordered" evidence="1">
    <location>
        <begin position="39"/>
        <end position="88"/>
    </location>
</feature>
<comment type="caution">
    <text evidence="2">The sequence shown here is derived from an EMBL/GenBank/DDBJ whole genome shotgun (WGS) entry which is preliminary data.</text>
</comment>
<evidence type="ECO:0000313" key="2">
    <source>
        <dbReference type="EMBL" id="KAF2842212.1"/>
    </source>
</evidence>
<dbReference type="EMBL" id="MU006090">
    <property type="protein sequence ID" value="KAF2842212.1"/>
    <property type="molecule type" value="Genomic_DNA"/>
</dbReference>
<evidence type="ECO:0000256" key="1">
    <source>
        <dbReference type="SAM" id="MobiDB-lite"/>
    </source>
</evidence>
<feature type="region of interest" description="Disordered" evidence="1">
    <location>
        <begin position="103"/>
        <end position="145"/>
    </location>
</feature>
<accession>A0A9P4SI30</accession>